<reference evidence="2 3" key="1">
    <citation type="submission" date="2018-09" db="EMBL/GenBank/DDBJ databases">
        <title>Genomic investigation of the strawberry pathogen Phytophthora fragariae indicates pathogenicity is determined by transcriptional variation in three key races.</title>
        <authorList>
            <person name="Adams T.M."/>
            <person name="Armitage A.D."/>
            <person name="Sobczyk M.K."/>
            <person name="Bates H.J."/>
            <person name="Dunwell J.M."/>
            <person name="Nellist C.F."/>
            <person name="Harrison R.J."/>
        </authorList>
    </citation>
    <scope>NUCLEOTIDE SEQUENCE [LARGE SCALE GENOMIC DNA]</scope>
    <source>
        <strain evidence="2 3">SCRP324</strain>
    </source>
</reference>
<dbReference type="EMBL" id="QXFU01008570">
    <property type="protein sequence ID" value="KAE8956284.1"/>
    <property type="molecule type" value="Genomic_DNA"/>
</dbReference>
<gene>
    <name evidence="2" type="ORF">PR002_g31522</name>
</gene>
<comment type="caution">
    <text evidence="2">The sequence shown here is derived from an EMBL/GenBank/DDBJ whole genome shotgun (WGS) entry which is preliminary data.</text>
</comment>
<dbReference type="Proteomes" id="UP000435112">
    <property type="component" value="Unassembled WGS sequence"/>
</dbReference>
<organism evidence="2 3">
    <name type="scientific">Phytophthora rubi</name>
    <dbReference type="NCBI Taxonomy" id="129364"/>
    <lineage>
        <taxon>Eukaryota</taxon>
        <taxon>Sar</taxon>
        <taxon>Stramenopiles</taxon>
        <taxon>Oomycota</taxon>
        <taxon>Peronosporomycetes</taxon>
        <taxon>Peronosporales</taxon>
        <taxon>Peronosporaceae</taxon>
        <taxon>Phytophthora</taxon>
    </lineage>
</organism>
<proteinExistence type="predicted"/>
<feature type="compositionally biased region" description="Basic and acidic residues" evidence="1">
    <location>
        <begin position="218"/>
        <end position="235"/>
    </location>
</feature>
<dbReference type="AlphaFoldDB" id="A0A6A3GCA1"/>
<protein>
    <submittedName>
        <fullName evidence="2">Uncharacterized protein</fullName>
    </submittedName>
</protein>
<evidence type="ECO:0000313" key="2">
    <source>
        <dbReference type="EMBL" id="KAE8956284.1"/>
    </source>
</evidence>
<feature type="region of interest" description="Disordered" evidence="1">
    <location>
        <begin position="84"/>
        <end position="114"/>
    </location>
</feature>
<evidence type="ECO:0000313" key="3">
    <source>
        <dbReference type="Proteomes" id="UP000435112"/>
    </source>
</evidence>
<feature type="region of interest" description="Disordered" evidence="1">
    <location>
        <begin position="181"/>
        <end position="242"/>
    </location>
</feature>
<name>A0A6A3GCA1_9STRA</name>
<dbReference type="OrthoDB" id="119875at2759"/>
<sequence>MKIMRLKIVGTLQGPVTAPVVMTDKLDAIKMLMHLLKEAGIVQGAFEVNELFDRDVSDIMRSTMALHLMLTPLVGSTKIEIDTAPAVSPRSPEYQTGSSQYASATPEAESETSVDLQRMTLGPSGAAMLQQRKMKEETIPQQPVLTASSFVAPDRGPADRMQSFFNAAMDRFLREQQTPEAVPAAQFTRPTRTSAGVPSAPGAVATAMAQGTQDVEMESPRPELRLETSRRHSESEYLQSPS</sequence>
<accession>A0A6A3GCA1</accession>
<evidence type="ECO:0000256" key="1">
    <source>
        <dbReference type="SAM" id="MobiDB-lite"/>
    </source>
</evidence>
<feature type="compositionally biased region" description="Polar residues" evidence="1">
    <location>
        <begin position="93"/>
        <end position="103"/>
    </location>
</feature>